<evidence type="ECO:0000256" key="6">
    <source>
        <dbReference type="ARBA" id="ARBA00023328"/>
    </source>
</evidence>
<sequence>MDVNILANDIEDIETDINVIQSDINNLQSIKYELLNELQQLQQQQQQQQQTTTATNNTRNNDIPIDGNYYDIPELIKHSHFDSSISSYFESSTNVSSIIPQQQQQNTPINIIQQEIELRENILYENIFRMTGITAFPLNKHLQKEQLMGLRFDIYSTTTKTYSSPHYVILKKLNSFDYKLQIPKRNWIIYRDTLPKYIPLKEYSNLLDESTESIHLFVEQIRQFIHKTQYKHDKFDQLKSLTRNNFGLKLRSNLPMVHKINRDLQCQRIKLIIKHKSSILLEFELLCSIDLIETVKIISKNDQPQFQDHLRFCESIVKDTKINDLLKRFRLVFDVLIKEGIIE</sequence>
<evidence type="ECO:0000313" key="8">
    <source>
        <dbReference type="EMBL" id="KAG7660848.1"/>
    </source>
</evidence>
<protein>
    <submittedName>
        <fullName evidence="8">MCM21</fullName>
    </submittedName>
</protein>
<evidence type="ECO:0000256" key="2">
    <source>
        <dbReference type="ARBA" id="ARBA00004584"/>
    </source>
</evidence>
<evidence type="ECO:0000256" key="1">
    <source>
        <dbReference type="ARBA" id="ARBA00004123"/>
    </source>
</evidence>
<keyword evidence="9" id="KW-1185">Reference proteome</keyword>
<dbReference type="GeneID" id="73472465"/>
<dbReference type="EMBL" id="JAGSYN010000273">
    <property type="protein sequence ID" value="KAG7660848.1"/>
    <property type="molecule type" value="Genomic_DNA"/>
</dbReference>
<dbReference type="RefSeq" id="XP_049261081.1">
    <property type="nucleotide sequence ID" value="XM_049409756.1"/>
</dbReference>
<reference evidence="8 9" key="1">
    <citation type="journal article" date="2021" name="DNA Res.">
        <title>Genome analysis of Candida subhashii reveals its hybrid nature and dual mitochondrial genome conformations.</title>
        <authorList>
            <person name="Mixao V."/>
            <person name="Hegedusova E."/>
            <person name="Saus E."/>
            <person name="Pryszcz L.P."/>
            <person name="Cillingova A."/>
            <person name="Nosek J."/>
            <person name="Gabaldon T."/>
        </authorList>
    </citation>
    <scope>NUCLEOTIDE SEQUENCE [LARGE SCALE GENOMIC DNA]</scope>
    <source>
        <strain evidence="8 9">CBS 10753</strain>
    </source>
</reference>
<keyword evidence="4" id="KW-0158">Chromosome</keyword>
<evidence type="ECO:0000313" key="9">
    <source>
        <dbReference type="Proteomes" id="UP000694255"/>
    </source>
</evidence>
<dbReference type="GO" id="GO:0005634">
    <property type="term" value="C:nucleus"/>
    <property type="evidence" value="ECO:0007669"/>
    <property type="project" value="UniProtKB-SubCell"/>
</dbReference>
<feature type="coiled-coil region" evidence="7">
    <location>
        <begin position="10"/>
        <end position="51"/>
    </location>
</feature>
<accession>A0A8J5QGX0</accession>
<comment type="subcellular location">
    <subcellularLocation>
        <location evidence="2">Chromosome</location>
        <location evidence="2">Centromere</location>
    </subcellularLocation>
    <subcellularLocation>
        <location evidence="1">Nucleus</location>
    </subcellularLocation>
</comment>
<comment type="similarity">
    <text evidence="3">Belongs to the CENP-O/MCM21 family.</text>
</comment>
<evidence type="ECO:0000256" key="3">
    <source>
        <dbReference type="ARBA" id="ARBA00007321"/>
    </source>
</evidence>
<evidence type="ECO:0000256" key="4">
    <source>
        <dbReference type="ARBA" id="ARBA00022454"/>
    </source>
</evidence>
<proteinExistence type="inferred from homology"/>
<keyword evidence="6" id="KW-0137">Centromere</keyword>
<organism evidence="8 9">
    <name type="scientific">[Candida] subhashii</name>
    <dbReference type="NCBI Taxonomy" id="561895"/>
    <lineage>
        <taxon>Eukaryota</taxon>
        <taxon>Fungi</taxon>
        <taxon>Dikarya</taxon>
        <taxon>Ascomycota</taxon>
        <taxon>Saccharomycotina</taxon>
        <taxon>Pichiomycetes</taxon>
        <taxon>Debaryomycetaceae</taxon>
        <taxon>Spathaspora</taxon>
    </lineage>
</organism>
<gene>
    <name evidence="8" type="ORF">J8A68_005665</name>
</gene>
<dbReference type="GO" id="GO:0000776">
    <property type="term" value="C:kinetochore"/>
    <property type="evidence" value="ECO:0007669"/>
    <property type="project" value="InterPro"/>
</dbReference>
<name>A0A8J5QGX0_9ASCO</name>
<keyword evidence="7" id="KW-0175">Coiled coil</keyword>
<dbReference type="Proteomes" id="UP000694255">
    <property type="component" value="Unassembled WGS sequence"/>
</dbReference>
<dbReference type="Pfam" id="PF09496">
    <property type="entry name" value="CENP-O"/>
    <property type="match status" value="1"/>
</dbReference>
<dbReference type="OrthoDB" id="10050372at2759"/>
<dbReference type="InterPro" id="IPR018464">
    <property type="entry name" value="CENP-O"/>
</dbReference>
<comment type="caution">
    <text evidence="8">The sequence shown here is derived from an EMBL/GenBank/DDBJ whole genome shotgun (WGS) entry which is preliminary data.</text>
</comment>
<keyword evidence="5" id="KW-0539">Nucleus</keyword>
<evidence type="ECO:0000256" key="7">
    <source>
        <dbReference type="SAM" id="Coils"/>
    </source>
</evidence>
<evidence type="ECO:0000256" key="5">
    <source>
        <dbReference type="ARBA" id="ARBA00023242"/>
    </source>
</evidence>
<dbReference type="AlphaFoldDB" id="A0A8J5QGX0"/>